<evidence type="ECO:0000313" key="6">
    <source>
        <dbReference type="EMBL" id="KAK7728692.1"/>
    </source>
</evidence>
<feature type="domain" description="Carboxylesterase type B" evidence="5">
    <location>
        <begin position="390"/>
        <end position="480"/>
    </location>
</feature>
<gene>
    <name evidence="6" type="ORF">SLS63_006553</name>
</gene>
<evidence type="ECO:0000256" key="4">
    <source>
        <dbReference type="RuleBase" id="RU361235"/>
    </source>
</evidence>
<evidence type="ECO:0000256" key="3">
    <source>
        <dbReference type="ARBA" id="ARBA00023157"/>
    </source>
</evidence>
<dbReference type="InterPro" id="IPR019826">
    <property type="entry name" value="Carboxylesterase_B_AS"/>
</dbReference>
<keyword evidence="2 4" id="KW-0378">Hydrolase</keyword>
<accession>A0ABR1P8I0</accession>
<name>A0ABR1P8I0_DIAER</name>
<evidence type="ECO:0000256" key="2">
    <source>
        <dbReference type="ARBA" id="ARBA00022801"/>
    </source>
</evidence>
<sequence length="582" mass="60258">MKLPSYTSLPVGLALTISSVQSSALPRTFDIGKQVNTTSGVIQGHAAANRTEVSEYLGIPFAQPPIGDLRFAAPEPYRSSSTFNASSYGLMCTRNAAQPDYSILTAAGYHLTPTAEEYLNTITGQGYAMGEDCLTLNVWTKPQVGERAKAVLFFIHGGGFQGGSSHNPFLTGQYFADEEDVVIISTNYRTNVFGFPGLEPSVANVAPNAGLLDQRLAIEWARDNVAAFGGDPTRITLFGQSAGSTSVSTYGYAYASDPIAHGLITQSGTADSFGTPATDSTASFLALATLLGCNTTSTPEGISAAVSCIRAQPADAVSAAAAQVPATTSVLGTFAPTADNTTAFSDYDTLTESGAFAQIPRLHGSNSDEGGSFALDFAQLGLVLPPAYWDWHTLAFFGCPTAASADALAQAAPDVPAWRYMYAADYPNMRLTENPSLGAYHGSELNPLFGTSESLGGRDTPAEAAMGRYMRAAWAAFAKDPAGGLAGEEFGWPVLPASEACEDEAQLVVLGLGNATEAVIQPSSVWDSACPSVTGVLEALGGMAGLLMLAPFLGQAFDGIEDGDVIAVGEALLAAAAAAATS</sequence>
<protein>
    <recommendedName>
        <fullName evidence="4">Carboxylic ester hydrolase</fullName>
        <ecNumber evidence="4">3.1.1.-</ecNumber>
    </recommendedName>
</protein>
<dbReference type="SUPFAM" id="SSF53474">
    <property type="entry name" value="alpha/beta-Hydrolases"/>
    <property type="match status" value="1"/>
</dbReference>
<evidence type="ECO:0000259" key="5">
    <source>
        <dbReference type="Pfam" id="PF00135"/>
    </source>
</evidence>
<dbReference type="PANTHER" id="PTHR43918">
    <property type="entry name" value="ACETYLCHOLINESTERASE"/>
    <property type="match status" value="1"/>
</dbReference>
<evidence type="ECO:0000256" key="1">
    <source>
        <dbReference type="ARBA" id="ARBA00005964"/>
    </source>
</evidence>
<dbReference type="PANTHER" id="PTHR43918:SF4">
    <property type="entry name" value="CARBOXYLIC ESTER HYDROLASE"/>
    <property type="match status" value="1"/>
</dbReference>
<reference evidence="6 7" key="1">
    <citation type="submission" date="2024-02" db="EMBL/GenBank/DDBJ databases">
        <title>De novo assembly and annotation of 12 fungi associated with fruit tree decline syndrome in Ontario, Canada.</title>
        <authorList>
            <person name="Sulman M."/>
            <person name="Ellouze W."/>
            <person name="Ilyukhin E."/>
        </authorList>
    </citation>
    <scope>NUCLEOTIDE SEQUENCE [LARGE SCALE GENOMIC DNA]</scope>
    <source>
        <strain evidence="6 7">M169</strain>
    </source>
</reference>
<dbReference type="InterPro" id="IPR000997">
    <property type="entry name" value="Cholinesterase"/>
</dbReference>
<dbReference type="Proteomes" id="UP001430848">
    <property type="component" value="Unassembled WGS sequence"/>
</dbReference>
<dbReference type="Pfam" id="PF00135">
    <property type="entry name" value="COesterase"/>
    <property type="match status" value="2"/>
</dbReference>
<proteinExistence type="inferred from homology"/>
<organism evidence="6 7">
    <name type="scientific">Diaporthe eres</name>
    <name type="common">Phomopsis oblonga</name>
    <dbReference type="NCBI Taxonomy" id="83184"/>
    <lineage>
        <taxon>Eukaryota</taxon>
        <taxon>Fungi</taxon>
        <taxon>Dikarya</taxon>
        <taxon>Ascomycota</taxon>
        <taxon>Pezizomycotina</taxon>
        <taxon>Sordariomycetes</taxon>
        <taxon>Sordariomycetidae</taxon>
        <taxon>Diaporthales</taxon>
        <taxon>Diaporthaceae</taxon>
        <taxon>Diaporthe</taxon>
        <taxon>Diaporthe eres species complex</taxon>
    </lineage>
</organism>
<dbReference type="EMBL" id="JAKNSF020000032">
    <property type="protein sequence ID" value="KAK7728692.1"/>
    <property type="molecule type" value="Genomic_DNA"/>
</dbReference>
<evidence type="ECO:0000313" key="7">
    <source>
        <dbReference type="Proteomes" id="UP001430848"/>
    </source>
</evidence>
<dbReference type="InterPro" id="IPR002018">
    <property type="entry name" value="CarbesteraseB"/>
</dbReference>
<comment type="similarity">
    <text evidence="1 4">Belongs to the type-B carboxylesterase/lipase family.</text>
</comment>
<comment type="caution">
    <text evidence="6">The sequence shown here is derived from an EMBL/GenBank/DDBJ whole genome shotgun (WGS) entry which is preliminary data.</text>
</comment>
<keyword evidence="7" id="KW-1185">Reference proteome</keyword>
<dbReference type="InterPro" id="IPR050654">
    <property type="entry name" value="AChE-related_enzymes"/>
</dbReference>
<dbReference type="Gene3D" id="3.40.50.1820">
    <property type="entry name" value="alpha/beta hydrolase"/>
    <property type="match status" value="2"/>
</dbReference>
<dbReference type="PRINTS" id="PR00878">
    <property type="entry name" value="CHOLNESTRASE"/>
</dbReference>
<feature type="domain" description="Carboxylesterase type B" evidence="5">
    <location>
        <begin position="33"/>
        <end position="375"/>
    </location>
</feature>
<dbReference type="EC" id="3.1.1.-" evidence="4"/>
<dbReference type="InterPro" id="IPR029058">
    <property type="entry name" value="AB_hydrolase_fold"/>
</dbReference>
<keyword evidence="3" id="KW-1015">Disulfide bond</keyword>
<dbReference type="PROSITE" id="PS00122">
    <property type="entry name" value="CARBOXYLESTERASE_B_1"/>
    <property type="match status" value="1"/>
</dbReference>